<keyword evidence="2" id="KW-1133">Transmembrane helix</keyword>
<accession>A0A846XVM9</accession>
<feature type="transmembrane region" description="Helical" evidence="2">
    <location>
        <begin position="55"/>
        <end position="76"/>
    </location>
</feature>
<evidence type="ECO:0000313" key="4">
    <source>
        <dbReference type="Proteomes" id="UP000565711"/>
    </source>
</evidence>
<dbReference type="EMBL" id="JAAXOP010000003">
    <property type="protein sequence ID" value="NKY49910.1"/>
    <property type="molecule type" value="Genomic_DNA"/>
</dbReference>
<reference evidence="3 4" key="1">
    <citation type="submission" date="2020-04" db="EMBL/GenBank/DDBJ databases">
        <title>MicrobeNet Type strains.</title>
        <authorList>
            <person name="Nicholson A.C."/>
        </authorList>
    </citation>
    <scope>NUCLEOTIDE SEQUENCE [LARGE SCALE GENOMIC DNA]</scope>
    <source>
        <strain evidence="3 4">JCM 12354</strain>
    </source>
</reference>
<sequence>MRHRHRVTGGPSARRASRRPGGTGGTVRGGLVGATVVLLAMAAHGWAGGGYPGSTGATLLLLCGAVAGTLASALPVHGLRARAAVVAALGAGQGAAHLSLSLLHTHGGTEPLGDSGSPVYGPSIPGSWMMVAHAVATVVCALLIVAADRLYDAVSRAVRTVTTPLVLPARGVPARWPGSTPRPRQRLYGRALGSRAPPVPA</sequence>
<gene>
    <name evidence="3" type="ORF">HGA08_06745</name>
</gene>
<dbReference type="RefSeq" id="WP_168436085.1">
    <property type="nucleotide sequence ID" value="NZ_JAAXOP010000003.1"/>
</dbReference>
<organism evidence="3 4">
    <name type="scientific">Nocardia vermiculata</name>
    <dbReference type="NCBI Taxonomy" id="257274"/>
    <lineage>
        <taxon>Bacteria</taxon>
        <taxon>Bacillati</taxon>
        <taxon>Actinomycetota</taxon>
        <taxon>Actinomycetes</taxon>
        <taxon>Mycobacteriales</taxon>
        <taxon>Nocardiaceae</taxon>
        <taxon>Nocardia</taxon>
    </lineage>
</organism>
<feature type="region of interest" description="Disordered" evidence="1">
    <location>
        <begin position="172"/>
        <end position="201"/>
    </location>
</feature>
<feature type="region of interest" description="Disordered" evidence="1">
    <location>
        <begin position="1"/>
        <end position="27"/>
    </location>
</feature>
<comment type="caution">
    <text evidence="3">The sequence shown here is derived from an EMBL/GenBank/DDBJ whole genome shotgun (WGS) entry which is preliminary data.</text>
</comment>
<evidence type="ECO:0000256" key="2">
    <source>
        <dbReference type="SAM" id="Phobius"/>
    </source>
</evidence>
<feature type="transmembrane region" description="Helical" evidence="2">
    <location>
        <begin position="124"/>
        <end position="146"/>
    </location>
</feature>
<dbReference type="Proteomes" id="UP000565711">
    <property type="component" value="Unassembled WGS sequence"/>
</dbReference>
<feature type="transmembrane region" description="Helical" evidence="2">
    <location>
        <begin position="21"/>
        <end position="43"/>
    </location>
</feature>
<proteinExistence type="predicted"/>
<evidence type="ECO:0000313" key="3">
    <source>
        <dbReference type="EMBL" id="NKY49910.1"/>
    </source>
</evidence>
<feature type="transmembrane region" description="Helical" evidence="2">
    <location>
        <begin position="83"/>
        <end position="104"/>
    </location>
</feature>
<evidence type="ECO:0000256" key="1">
    <source>
        <dbReference type="SAM" id="MobiDB-lite"/>
    </source>
</evidence>
<dbReference type="AlphaFoldDB" id="A0A846XVM9"/>
<keyword evidence="2" id="KW-0472">Membrane</keyword>
<name>A0A846XVM9_9NOCA</name>
<protein>
    <submittedName>
        <fullName evidence="3">Uncharacterized protein</fullName>
    </submittedName>
</protein>
<keyword evidence="4" id="KW-1185">Reference proteome</keyword>
<keyword evidence="2" id="KW-0812">Transmembrane</keyword>